<dbReference type="Pfam" id="PF00561">
    <property type="entry name" value="Abhydrolase_1"/>
    <property type="match status" value="1"/>
</dbReference>
<accession>A0ABV7ISB1</accession>
<proteinExistence type="predicted"/>
<name>A0ABV7ISB1_9SPHN</name>
<dbReference type="GO" id="GO:0016787">
    <property type="term" value="F:hydrolase activity"/>
    <property type="evidence" value="ECO:0007669"/>
    <property type="project" value="UniProtKB-KW"/>
</dbReference>
<dbReference type="InterPro" id="IPR000073">
    <property type="entry name" value="AB_hydrolase_1"/>
</dbReference>
<dbReference type="PRINTS" id="PR00111">
    <property type="entry name" value="ABHYDROLASE"/>
</dbReference>
<dbReference type="InterPro" id="IPR000639">
    <property type="entry name" value="Epox_hydrolase-like"/>
</dbReference>
<dbReference type="Proteomes" id="UP001595604">
    <property type="component" value="Unassembled WGS sequence"/>
</dbReference>
<feature type="domain" description="AB hydrolase-1" evidence="1">
    <location>
        <begin position="27"/>
        <end position="248"/>
    </location>
</feature>
<evidence type="ECO:0000313" key="2">
    <source>
        <dbReference type="EMBL" id="MFC3173706.1"/>
    </source>
</evidence>
<dbReference type="SUPFAM" id="SSF53474">
    <property type="entry name" value="alpha/beta-Hydrolases"/>
    <property type="match status" value="1"/>
</dbReference>
<dbReference type="Gene3D" id="3.40.50.1820">
    <property type="entry name" value="alpha/beta hydrolase"/>
    <property type="match status" value="1"/>
</dbReference>
<keyword evidence="3" id="KW-1185">Reference proteome</keyword>
<organism evidence="2 3">
    <name type="scientific">Novosphingobium bradum</name>
    <dbReference type="NCBI Taxonomy" id="1737444"/>
    <lineage>
        <taxon>Bacteria</taxon>
        <taxon>Pseudomonadati</taxon>
        <taxon>Pseudomonadota</taxon>
        <taxon>Alphaproteobacteria</taxon>
        <taxon>Sphingomonadales</taxon>
        <taxon>Sphingomonadaceae</taxon>
        <taxon>Novosphingobium</taxon>
    </lineage>
</organism>
<dbReference type="InterPro" id="IPR029058">
    <property type="entry name" value="AB_hydrolase_fold"/>
</dbReference>
<dbReference type="EMBL" id="JBHRTQ010000005">
    <property type="protein sequence ID" value="MFC3173706.1"/>
    <property type="molecule type" value="Genomic_DNA"/>
</dbReference>
<dbReference type="PRINTS" id="PR00412">
    <property type="entry name" value="EPOXHYDRLASE"/>
</dbReference>
<dbReference type="RefSeq" id="WP_379509091.1">
    <property type="nucleotide sequence ID" value="NZ_JBHRTQ010000005.1"/>
</dbReference>
<comment type="caution">
    <text evidence="2">The sequence shown here is derived from an EMBL/GenBank/DDBJ whole genome shotgun (WGS) entry which is preliminary data.</text>
</comment>
<gene>
    <name evidence="2" type="ORF">ACFOD9_05520</name>
</gene>
<protein>
    <submittedName>
        <fullName evidence="2">Alpha/beta fold hydrolase</fullName>
    </submittedName>
</protein>
<dbReference type="InterPro" id="IPR050266">
    <property type="entry name" value="AB_hydrolase_sf"/>
</dbReference>
<evidence type="ECO:0000313" key="3">
    <source>
        <dbReference type="Proteomes" id="UP001595604"/>
    </source>
</evidence>
<keyword evidence="2" id="KW-0378">Hydrolase</keyword>
<evidence type="ECO:0000259" key="1">
    <source>
        <dbReference type="Pfam" id="PF00561"/>
    </source>
</evidence>
<reference evidence="3" key="1">
    <citation type="journal article" date="2019" name="Int. J. Syst. Evol. Microbiol.">
        <title>The Global Catalogue of Microorganisms (GCM) 10K type strain sequencing project: providing services to taxonomists for standard genome sequencing and annotation.</title>
        <authorList>
            <consortium name="The Broad Institute Genomics Platform"/>
            <consortium name="The Broad Institute Genome Sequencing Center for Infectious Disease"/>
            <person name="Wu L."/>
            <person name="Ma J."/>
        </authorList>
    </citation>
    <scope>NUCLEOTIDE SEQUENCE [LARGE SCALE GENOMIC DNA]</scope>
    <source>
        <strain evidence="3">KCTC 42984</strain>
    </source>
</reference>
<dbReference type="PANTHER" id="PTHR43798">
    <property type="entry name" value="MONOACYLGLYCEROL LIPASE"/>
    <property type="match status" value="1"/>
</dbReference>
<sequence length="271" mass="30083">MYYPRALPRRRQLNGITFECLERGEGPPLLYLHASEGLDPDEAVIARLAENFRVIAPAHPGFGLSELPRTTRTVDDLAYFYLDLIDAEGWDDLTVVGSSFGGWLALEIATKYAHRIGRLVLDNPLGLRFAERADRDFIDLFQLPPPDWSRHFLAGAPEDERDWSAEPEDVALRAARNREAFTRFGWAPYLHSPALKARLHRAAMPALVLWGEEDAVASRGYAEAVARVLPQARFQAIAGAGHYAFHDQPEAVARAVADFALTPQAAAQAKA</sequence>